<dbReference type="GO" id="GO:0005085">
    <property type="term" value="F:guanyl-nucleotide exchange factor activity"/>
    <property type="evidence" value="ECO:0007669"/>
    <property type="project" value="InterPro"/>
</dbReference>
<dbReference type="SUPFAM" id="SSF48065">
    <property type="entry name" value="DBL homology domain (DH-domain)"/>
    <property type="match status" value="1"/>
</dbReference>
<dbReference type="Pfam" id="PF00621">
    <property type="entry name" value="RhoGEF"/>
    <property type="match status" value="1"/>
</dbReference>
<name>A0A914RBL3_PAREQ</name>
<evidence type="ECO:0000313" key="3">
    <source>
        <dbReference type="WBParaSite" id="PEQ_0000387801-mRNA-1"/>
    </source>
</evidence>
<dbReference type="WBParaSite" id="PEQ_0000387801-mRNA-1">
    <property type="protein sequence ID" value="PEQ_0000387801-mRNA-1"/>
    <property type="gene ID" value="PEQ_0000387801"/>
</dbReference>
<feature type="domain" description="DH" evidence="1">
    <location>
        <begin position="96"/>
        <end position="143"/>
    </location>
</feature>
<reference evidence="3" key="1">
    <citation type="submission" date="2022-11" db="UniProtKB">
        <authorList>
            <consortium name="WormBaseParasite"/>
        </authorList>
    </citation>
    <scope>IDENTIFICATION</scope>
</reference>
<dbReference type="InterPro" id="IPR035899">
    <property type="entry name" value="DBL_dom_sf"/>
</dbReference>
<accession>A0A914RBL3</accession>
<dbReference type="Proteomes" id="UP000887564">
    <property type="component" value="Unplaced"/>
</dbReference>
<dbReference type="GO" id="GO:0016477">
    <property type="term" value="P:cell migration"/>
    <property type="evidence" value="ECO:0007669"/>
    <property type="project" value="TreeGrafter"/>
</dbReference>
<protein>
    <submittedName>
        <fullName evidence="3">DH domain-containing protein</fullName>
    </submittedName>
</protein>
<dbReference type="GO" id="GO:0005737">
    <property type="term" value="C:cytoplasm"/>
    <property type="evidence" value="ECO:0007669"/>
    <property type="project" value="TreeGrafter"/>
</dbReference>
<sequence length="189" mass="22369">CILITTHTQVLPFCRGFPVKPISQSSVEYYNDEAIYRHLRDDAEAQEPVIENAYSLGAVHEEEKTSGQIYDTIVCQRSNSQREIKFKWLSFKPETKRDHCIKELYDTETNYVEKALNMIINKFYTPLQDVLQPEDHKLIFMNIVVSFFLLEGQLTIKKFVVHNHQFRDEDKKLDEFSVADSLRWNRQDF</sequence>
<organism evidence="2 3">
    <name type="scientific">Parascaris equorum</name>
    <name type="common">Equine roundworm</name>
    <dbReference type="NCBI Taxonomy" id="6256"/>
    <lineage>
        <taxon>Eukaryota</taxon>
        <taxon>Metazoa</taxon>
        <taxon>Ecdysozoa</taxon>
        <taxon>Nematoda</taxon>
        <taxon>Chromadorea</taxon>
        <taxon>Rhabditida</taxon>
        <taxon>Spirurina</taxon>
        <taxon>Ascaridomorpha</taxon>
        <taxon>Ascaridoidea</taxon>
        <taxon>Ascarididae</taxon>
        <taxon>Parascaris</taxon>
    </lineage>
</organism>
<evidence type="ECO:0000313" key="2">
    <source>
        <dbReference type="Proteomes" id="UP000887564"/>
    </source>
</evidence>
<dbReference type="PANTHER" id="PTHR45818:SF3">
    <property type="entry name" value="PROTEIN VAV"/>
    <property type="match status" value="1"/>
</dbReference>
<evidence type="ECO:0000259" key="1">
    <source>
        <dbReference type="PROSITE" id="PS50010"/>
    </source>
</evidence>
<dbReference type="PROSITE" id="PS50010">
    <property type="entry name" value="DH_2"/>
    <property type="match status" value="1"/>
</dbReference>
<dbReference type="AlphaFoldDB" id="A0A914RBL3"/>
<proteinExistence type="predicted"/>
<dbReference type="InterPro" id="IPR000219">
    <property type="entry name" value="DH_dom"/>
</dbReference>
<keyword evidence="2" id="KW-1185">Reference proteome</keyword>
<dbReference type="PANTHER" id="PTHR45818">
    <property type="entry name" value="PROTEIN VAV"/>
    <property type="match status" value="1"/>
</dbReference>
<dbReference type="Gene3D" id="1.20.900.10">
    <property type="entry name" value="Dbl homology (DH) domain"/>
    <property type="match status" value="1"/>
</dbReference>